<dbReference type="InterPro" id="IPR010318">
    <property type="entry name" value="S-Me-THD_N"/>
</dbReference>
<dbReference type="Pfam" id="PF06032">
    <property type="entry name" value="S-Me-THD_N"/>
    <property type="match status" value="1"/>
</dbReference>
<feature type="domain" description="S-Me-THD-like C-terminal" evidence="2">
    <location>
        <begin position="167"/>
        <end position="361"/>
    </location>
</feature>
<evidence type="ECO:0000313" key="3">
    <source>
        <dbReference type="EMBL" id="GAA0468850.1"/>
    </source>
</evidence>
<dbReference type="Pfam" id="PF20906">
    <property type="entry name" value="S-Me-THD_C"/>
    <property type="match status" value="1"/>
</dbReference>
<dbReference type="RefSeq" id="WP_229953766.1">
    <property type="nucleotide sequence ID" value="NZ_BAAAEM010000002.1"/>
</dbReference>
<evidence type="ECO:0000313" key="4">
    <source>
        <dbReference type="Proteomes" id="UP001500713"/>
    </source>
</evidence>
<name>A0ABN1A6L3_9SPHN</name>
<feature type="domain" description="S-Me-THD N-terminal" evidence="1">
    <location>
        <begin position="10"/>
        <end position="164"/>
    </location>
</feature>
<keyword evidence="4" id="KW-1185">Reference proteome</keyword>
<accession>A0ABN1A6L3</accession>
<evidence type="ECO:0000259" key="2">
    <source>
        <dbReference type="Pfam" id="PF20906"/>
    </source>
</evidence>
<dbReference type="EMBL" id="BAAAEM010000002">
    <property type="protein sequence ID" value="GAA0468850.1"/>
    <property type="molecule type" value="Genomic_DNA"/>
</dbReference>
<gene>
    <name evidence="3" type="ORF">GCM10009096_07210</name>
</gene>
<comment type="caution">
    <text evidence="3">The sequence shown here is derived from an EMBL/GenBank/DDBJ whole genome shotgun (WGS) entry which is preliminary data.</text>
</comment>
<dbReference type="Gene3D" id="3.40.1610.10">
    <property type="entry name" value="CV3147-like domain"/>
    <property type="match status" value="1"/>
</dbReference>
<dbReference type="InterPro" id="IPR048350">
    <property type="entry name" value="S-Me-THD-like_C"/>
</dbReference>
<dbReference type="SUPFAM" id="SSF160991">
    <property type="entry name" value="CV3147-like"/>
    <property type="match status" value="1"/>
</dbReference>
<dbReference type="InterPro" id="IPR024071">
    <property type="entry name" value="S-Me-THD_C_sf"/>
</dbReference>
<organism evidence="3 4">
    <name type="scientific">Parasphingorhabdus litoris</name>
    <dbReference type="NCBI Taxonomy" id="394733"/>
    <lineage>
        <taxon>Bacteria</taxon>
        <taxon>Pseudomonadati</taxon>
        <taxon>Pseudomonadota</taxon>
        <taxon>Alphaproteobacteria</taxon>
        <taxon>Sphingomonadales</taxon>
        <taxon>Sphingomonadaceae</taxon>
        <taxon>Parasphingorhabdus</taxon>
    </lineage>
</organism>
<protein>
    <submittedName>
        <fullName evidence="3">DUF917 domain-containing protein</fullName>
    </submittedName>
</protein>
<dbReference type="InterPro" id="IPR027479">
    <property type="entry name" value="S-Me-THD_N_sf"/>
</dbReference>
<proteinExistence type="predicted"/>
<dbReference type="Proteomes" id="UP001500713">
    <property type="component" value="Unassembled WGS sequence"/>
</dbReference>
<sequence>MHKTVTADMIEDLAAGSAFLGTGGGGDPYLGSLLCREAIAQYGPVSLISPQDLKKSDNVYVAAIVGAPTVMIEKLISIRDQHKAVAALEDYTGQQASVIASAEIGGCNSMMPLAYAAMRGLPLLDGDGMGRAFPELQMTSFNIEGVSCTPMSLADEHDNRIIIEAQSAKKTELLTRPLAAEMGASICMSCYPMDGEEAARTVVPHTISAALDIGAAINRRDSAEKPPIERLLSALRRHDYYSNAYEIYRGKITNIERNTTRGWVLGECTISSLEKHDSRAKLVFQNENLTAYVDGELRCIVPDLITVVDMETANAITTERLSYGQRVAVIGCSAPKQINTAKARETVGPGCFGLEEDYLPISQLVGDQG</sequence>
<evidence type="ECO:0000259" key="1">
    <source>
        <dbReference type="Pfam" id="PF06032"/>
    </source>
</evidence>
<dbReference type="Gene3D" id="2.40.390.10">
    <property type="entry name" value="CV3147-like"/>
    <property type="match status" value="1"/>
</dbReference>
<reference evidence="3 4" key="1">
    <citation type="journal article" date="2019" name="Int. J. Syst. Evol. Microbiol.">
        <title>The Global Catalogue of Microorganisms (GCM) 10K type strain sequencing project: providing services to taxonomists for standard genome sequencing and annotation.</title>
        <authorList>
            <consortium name="The Broad Institute Genomics Platform"/>
            <consortium name="The Broad Institute Genome Sequencing Center for Infectious Disease"/>
            <person name="Wu L."/>
            <person name="Ma J."/>
        </authorList>
    </citation>
    <scope>NUCLEOTIDE SEQUENCE [LARGE SCALE GENOMIC DNA]</scope>
    <source>
        <strain evidence="3 4">JCM 14162</strain>
    </source>
</reference>